<proteinExistence type="predicted"/>
<evidence type="ECO:0000313" key="1">
    <source>
        <dbReference type="EMBL" id="MDO7020603.1"/>
    </source>
</evidence>
<dbReference type="RefSeq" id="WP_304385192.1">
    <property type="nucleotide sequence ID" value="NZ_JAUPBL010000036.1"/>
</dbReference>
<organism evidence="1 2">
    <name type="scientific">Brachyspira innocens</name>
    <dbReference type="NCBI Taxonomy" id="13264"/>
    <lineage>
        <taxon>Bacteria</taxon>
        <taxon>Pseudomonadati</taxon>
        <taxon>Spirochaetota</taxon>
        <taxon>Spirochaetia</taxon>
        <taxon>Brachyspirales</taxon>
        <taxon>Brachyspiraceae</taxon>
        <taxon>Brachyspira</taxon>
    </lineage>
</organism>
<dbReference type="EMBL" id="JAUPBM010000082">
    <property type="protein sequence ID" value="MDO7020603.1"/>
    <property type="molecule type" value="Genomic_DNA"/>
</dbReference>
<evidence type="ECO:0000313" key="2">
    <source>
        <dbReference type="Proteomes" id="UP001175147"/>
    </source>
</evidence>
<accession>A0ABT8YXI7</accession>
<protein>
    <submittedName>
        <fullName evidence="1">Uncharacterized protein</fullName>
    </submittedName>
</protein>
<reference evidence="1" key="1">
    <citation type="submission" date="2023-07" db="EMBL/GenBank/DDBJ databases">
        <title>Mucosal microbiota of week-old chicken and adult hens.</title>
        <authorList>
            <person name="Volf J."/>
            <person name="Karasova D."/>
            <person name="Crhanova M."/>
            <person name="Faldynova M."/>
            <person name="Prikrylova H."/>
            <person name="Zeman M."/>
            <person name="Babak V."/>
            <person name="Rajova J."/>
            <person name="Rychlik I."/>
        </authorList>
    </citation>
    <scope>NUCLEOTIDE SEQUENCE</scope>
    <source>
        <strain evidence="1">ET902</strain>
    </source>
</reference>
<keyword evidence="2" id="KW-1185">Reference proteome</keyword>
<comment type="caution">
    <text evidence="1">The sequence shown here is derived from an EMBL/GenBank/DDBJ whole genome shotgun (WGS) entry which is preliminary data.</text>
</comment>
<name>A0ABT8YXI7_9SPIR</name>
<gene>
    <name evidence="1" type="ORF">Q5M86_07435</name>
</gene>
<dbReference type="Proteomes" id="UP001175147">
    <property type="component" value="Unassembled WGS sequence"/>
</dbReference>
<sequence>MLVKDLKKELEKFGDDDQIFIRVKDEKNEMILVDFLEISKSEKLGCGVIVPLLKINRREICLN</sequence>